<organism evidence="5 6">
    <name type="scientific">Paraphaeosphaeria sporulosa</name>
    <dbReference type="NCBI Taxonomy" id="1460663"/>
    <lineage>
        <taxon>Eukaryota</taxon>
        <taxon>Fungi</taxon>
        <taxon>Dikarya</taxon>
        <taxon>Ascomycota</taxon>
        <taxon>Pezizomycotina</taxon>
        <taxon>Dothideomycetes</taxon>
        <taxon>Pleosporomycetidae</taxon>
        <taxon>Pleosporales</taxon>
        <taxon>Massarineae</taxon>
        <taxon>Didymosphaeriaceae</taxon>
        <taxon>Paraphaeosphaeria</taxon>
    </lineage>
</organism>
<name>A0A177CEW1_9PLEO</name>
<keyword evidence="6" id="KW-1185">Reference proteome</keyword>
<evidence type="ECO:0000313" key="6">
    <source>
        <dbReference type="Proteomes" id="UP000077069"/>
    </source>
</evidence>
<dbReference type="GO" id="GO:0034974">
    <property type="term" value="C:Swi5-Swi2 complex"/>
    <property type="evidence" value="ECO:0007669"/>
    <property type="project" value="TreeGrafter"/>
</dbReference>
<feature type="region of interest" description="Disordered" evidence="4">
    <location>
        <begin position="224"/>
        <end position="255"/>
    </location>
</feature>
<feature type="region of interest" description="Disordered" evidence="4">
    <location>
        <begin position="487"/>
        <end position="506"/>
    </location>
</feature>
<sequence length="610" mass="64605">MAIAGRVTEIPDSEDEPFTSSPEALPDGTVGQQDGTAEERLQDASSRGGCFPPLLGNSDVIKPSEYTANTCNDEQQAALDDAQSHNAVTPANPEYDMLHQYANELQISHRNVALLTDIRDSSNQHASAPTNSSPVHILNKPEDAAETASSGSMKEQIIPAGESVSKPTVKTPYAAPSRTCVINDFIAMDNDLLTHDEQPVLPPVADAVCTSYYGIASTVSTLEGGLSDTQPTGQTQTNLLPAEGDPLSQYGLPKKPHSALYIGESGIQNNSVNSSDTKGRGCSCPPSLSPADLSSLSNDHASRRSMTTGVATLANPEIQSGEFEDTGSSRVPSSANEDSRQPSVANVDSSNILRNITMEYIDQDLPAKSVQPSTTPKQQSWVESVGGHHLAHPRLVISADLALNLGWTKKPGEVHIGEAASNEEPNTAPLEASNTTLQMQNEARGPAALESRNQNRGEHTGSNKETVPSLVVEVAATQPTLNAFTQSSSSAASIAEDPQPTPAKSPQEVNIAGLKAKRAALIASLAHLPAIQDLLASTRNSGVNSSMSDAEPTESEIMAAAHQINKKHIKLLHEYNEIKDVGQGLMGLIADQRGERIVEVQQHFGIDAND</sequence>
<evidence type="ECO:0008006" key="7">
    <source>
        <dbReference type="Google" id="ProtNLM"/>
    </source>
</evidence>
<dbReference type="RefSeq" id="XP_018035817.1">
    <property type="nucleotide sequence ID" value="XM_018178385.1"/>
</dbReference>
<feature type="compositionally biased region" description="Polar residues" evidence="4">
    <location>
        <begin position="326"/>
        <end position="349"/>
    </location>
</feature>
<keyword evidence="3" id="KW-0234">DNA repair</keyword>
<dbReference type="InterPro" id="IPR010760">
    <property type="entry name" value="DNA-repair_Swi5"/>
</dbReference>
<dbReference type="STRING" id="1460663.A0A177CEW1"/>
<feature type="region of interest" description="Disordered" evidence="4">
    <location>
        <begin position="1"/>
        <end position="56"/>
    </location>
</feature>
<dbReference type="OrthoDB" id="255837at2759"/>
<protein>
    <recommendedName>
        <fullName evidence="7">Swi5-domain-containing protein</fullName>
    </recommendedName>
</protein>
<dbReference type="GO" id="GO:0010772">
    <property type="term" value="P:meiotic DNA recombinase assembly involved in reciprocal meiotic recombination"/>
    <property type="evidence" value="ECO:0007669"/>
    <property type="project" value="TreeGrafter"/>
</dbReference>
<evidence type="ECO:0000256" key="4">
    <source>
        <dbReference type="SAM" id="MobiDB-lite"/>
    </source>
</evidence>
<feature type="region of interest" description="Disordered" evidence="4">
    <location>
        <begin position="121"/>
        <end position="154"/>
    </location>
</feature>
<feature type="region of interest" description="Disordered" evidence="4">
    <location>
        <begin position="271"/>
        <end position="349"/>
    </location>
</feature>
<dbReference type="Gene3D" id="1.20.5.170">
    <property type="match status" value="1"/>
</dbReference>
<reference evidence="5 6" key="1">
    <citation type="submission" date="2016-05" db="EMBL/GenBank/DDBJ databases">
        <title>Comparative analysis of secretome profiles of manganese(II)-oxidizing ascomycete fungi.</title>
        <authorList>
            <consortium name="DOE Joint Genome Institute"/>
            <person name="Zeiner C.A."/>
            <person name="Purvine S.O."/>
            <person name="Zink E.M."/>
            <person name="Wu S."/>
            <person name="Pasa-Tolic L."/>
            <person name="Chaput D.L."/>
            <person name="Haridas S."/>
            <person name="Grigoriev I.V."/>
            <person name="Santelli C.M."/>
            <person name="Hansel C.M."/>
        </authorList>
    </citation>
    <scope>NUCLEOTIDE SEQUENCE [LARGE SCALE GENOMIC DNA]</scope>
    <source>
        <strain evidence="5 6">AP3s5-JAC2a</strain>
    </source>
</reference>
<evidence type="ECO:0000256" key="3">
    <source>
        <dbReference type="ARBA" id="ARBA00023204"/>
    </source>
</evidence>
<dbReference type="Proteomes" id="UP000077069">
    <property type="component" value="Unassembled WGS sequence"/>
</dbReference>
<dbReference type="GO" id="GO:0032798">
    <property type="term" value="C:Swi5-Sfr1 complex"/>
    <property type="evidence" value="ECO:0007669"/>
    <property type="project" value="TreeGrafter"/>
</dbReference>
<dbReference type="GeneID" id="28761871"/>
<dbReference type="Pfam" id="PF07061">
    <property type="entry name" value="Swi5"/>
    <property type="match status" value="1"/>
</dbReference>
<accession>A0A177CEW1</accession>
<evidence type="ECO:0000256" key="1">
    <source>
        <dbReference type="ARBA" id="ARBA00008060"/>
    </source>
</evidence>
<evidence type="ECO:0000256" key="2">
    <source>
        <dbReference type="ARBA" id="ARBA00022763"/>
    </source>
</evidence>
<dbReference type="AlphaFoldDB" id="A0A177CEW1"/>
<proteinExistence type="inferred from homology"/>
<feature type="compositionally biased region" description="Polar residues" evidence="4">
    <location>
        <begin position="224"/>
        <end position="239"/>
    </location>
</feature>
<gene>
    <name evidence="5" type="ORF">CC84DRAFT_1163989</name>
</gene>
<dbReference type="EMBL" id="KV441552">
    <property type="protein sequence ID" value="OAG05452.1"/>
    <property type="molecule type" value="Genomic_DNA"/>
</dbReference>
<feature type="compositionally biased region" description="Basic and acidic residues" evidence="4">
    <location>
        <begin position="453"/>
        <end position="462"/>
    </location>
</feature>
<dbReference type="PANTHER" id="PTHR28529">
    <property type="entry name" value="DNA REPAIR PROTEIN SWI5 HOMOLOG"/>
    <property type="match status" value="1"/>
</dbReference>
<feature type="compositionally biased region" description="Low complexity" evidence="4">
    <location>
        <begin position="283"/>
        <end position="297"/>
    </location>
</feature>
<dbReference type="GO" id="GO:0000709">
    <property type="term" value="P:meiotic joint molecule formation"/>
    <property type="evidence" value="ECO:0007669"/>
    <property type="project" value="TreeGrafter"/>
</dbReference>
<dbReference type="PANTHER" id="PTHR28529:SF2">
    <property type="entry name" value="DNA REPAIR PROTEIN SWI5 HOMOLOG"/>
    <property type="match status" value="1"/>
</dbReference>
<feature type="compositionally biased region" description="Polar residues" evidence="4">
    <location>
        <begin position="123"/>
        <end position="134"/>
    </location>
</feature>
<dbReference type="InParanoid" id="A0A177CEW1"/>
<feature type="region of interest" description="Disordered" evidence="4">
    <location>
        <begin position="442"/>
        <end position="465"/>
    </location>
</feature>
<keyword evidence="2" id="KW-0227">DNA damage</keyword>
<comment type="similarity">
    <text evidence="1">Belongs to the SWI5/SAE3 family.</text>
</comment>
<evidence type="ECO:0000313" key="5">
    <source>
        <dbReference type="EMBL" id="OAG05452.1"/>
    </source>
</evidence>